<evidence type="ECO:0000259" key="5">
    <source>
        <dbReference type="PROSITE" id="PS50941"/>
    </source>
</evidence>
<dbReference type="CDD" id="cd11618">
    <property type="entry name" value="ChtBD1_1"/>
    <property type="match status" value="1"/>
</dbReference>
<dbReference type="RefSeq" id="XP_001805562.1">
    <property type="nucleotide sequence ID" value="XM_001805510.1"/>
</dbReference>
<dbReference type="PANTHER" id="PTHR24305:SF226">
    <property type="entry name" value="CYTOCHROME P450 MONOOXYGENASE"/>
    <property type="match status" value="1"/>
</dbReference>
<dbReference type="SUPFAM" id="SSF48264">
    <property type="entry name" value="Cytochrome P450"/>
    <property type="match status" value="1"/>
</dbReference>
<dbReference type="AlphaFoldDB" id="Q0TY75"/>
<protein>
    <recommendedName>
        <fullName evidence="9">Chitin-binding type-1 domain-containing protein</fullName>
    </recommendedName>
</protein>
<evidence type="ECO:0008006" key="9">
    <source>
        <dbReference type="Google" id="ProtNLM"/>
    </source>
</evidence>
<dbReference type="KEGG" id="pno:SNOG_15414"/>
<dbReference type="InterPro" id="IPR018392">
    <property type="entry name" value="LysM"/>
</dbReference>
<feature type="signal peptide" evidence="4">
    <location>
        <begin position="1"/>
        <end position="21"/>
    </location>
</feature>
<keyword evidence="4" id="KW-0732">Signal</keyword>
<comment type="caution">
    <text evidence="2">Lacks conserved residue(s) required for the propagation of feature annotation.</text>
</comment>
<accession>Q0TY75</accession>
<gene>
    <name evidence="7" type="ORF">SNOG_15414</name>
</gene>
<dbReference type="SUPFAM" id="SSF57016">
    <property type="entry name" value="Plant lectins/antimicrobial peptides"/>
    <property type="match status" value="2"/>
</dbReference>
<dbReference type="InterPro" id="IPR001128">
    <property type="entry name" value="Cyt_P450"/>
</dbReference>
<dbReference type="PROSITE" id="PS50941">
    <property type="entry name" value="CHIT_BIND_I_2"/>
    <property type="match status" value="2"/>
</dbReference>
<dbReference type="VEuPathDB" id="FungiDB:JI435_154140"/>
<dbReference type="EMBL" id="CH445362">
    <property type="protein sequence ID" value="EAT77079.1"/>
    <property type="molecule type" value="Genomic_DNA"/>
</dbReference>
<dbReference type="Proteomes" id="UP000001055">
    <property type="component" value="Unassembled WGS sequence"/>
</dbReference>
<dbReference type="Pfam" id="PF00067">
    <property type="entry name" value="p450"/>
    <property type="match status" value="1"/>
</dbReference>
<evidence type="ECO:0000313" key="8">
    <source>
        <dbReference type="Proteomes" id="UP000001055"/>
    </source>
</evidence>
<evidence type="ECO:0000256" key="3">
    <source>
        <dbReference type="SAM" id="MobiDB-lite"/>
    </source>
</evidence>
<dbReference type="InterPro" id="IPR001002">
    <property type="entry name" value="Chitin-bd_1"/>
</dbReference>
<dbReference type="VEuPathDB" id="FungiDB:JI435_081210"/>
<organism evidence="7 8">
    <name type="scientific">Phaeosphaeria nodorum (strain SN15 / ATCC MYA-4574 / FGSC 10173)</name>
    <name type="common">Glume blotch fungus</name>
    <name type="synonym">Parastagonospora nodorum</name>
    <dbReference type="NCBI Taxonomy" id="321614"/>
    <lineage>
        <taxon>Eukaryota</taxon>
        <taxon>Fungi</taxon>
        <taxon>Dikarya</taxon>
        <taxon>Ascomycota</taxon>
        <taxon>Pezizomycotina</taxon>
        <taxon>Dothideomycetes</taxon>
        <taxon>Pleosporomycetidae</taxon>
        <taxon>Pleosporales</taxon>
        <taxon>Pleosporineae</taxon>
        <taxon>Phaeosphaeriaceae</taxon>
        <taxon>Parastagonospora</taxon>
    </lineage>
</organism>
<evidence type="ECO:0000256" key="4">
    <source>
        <dbReference type="SAM" id="SignalP"/>
    </source>
</evidence>
<feature type="region of interest" description="Disordered" evidence="3">
    <location>
        <begin position="394"/>
        <end position="425"/>
    </location>
</feature>
<dbReference type="InterPro" id="IPR050121">
    <property type="entry name" value="Cytochrome_P450_monoxygenase"/>
</dbReference>
<evidence type="ECO:0000256" key="2">
    <source>
        <dbReference type="PROSITE-ProRule" id="PRU00261"/>
    </source>
</evidence>
<dbReference type="GO" id="GO:0016705">
    <property type="term" value="F:oxidoreductase activity, acting on paired donors, with incorporation or reduction of molecular oxygen"/>
    <property type="evidence" value="ECO:0007669"/>
    <property type="project" value="InterPro"/>
</dbReference>
<dbReference type="InParanoid" id="Q0TY75"/>
<dbReference type="GO" id="GO:0005506">
    <property type="term" value="F:iron ion binding"/>
    <property type="evidence" value="ECO:0007669"/>
    <property type="project" value="InterPro"/>
</dbReference>
<evidence type="ECO:0000256" key="1">
    <source>
        <dbReference type="ARBA" id="ARBA00022669"/>
    </source>
</evidence>
<dbReference type="GO" id="GO:0004497">
    <property type="term" value="F:monooxygenase activity"/>
    <property type="evidence" value="ECO:0007669"/>
    <property type="project" value="InterPro"/>
</dbReference>
<dbReference type="InterPro" id="IPR036396">
    <property type="entry name" value="Cyt_P450_sf"/>
</dbReference>
<feature type="domain" description="LysM" evidence="6">
    <location>
        <begin position="34"/>
        <end position="81"/>
    </location>
</feature>
<reference evidence="8" key="1">
    <citation type="journal article" date="2007" name="Plant Cell">
        <title>Dothideomycete-plant interactions illuminated by genome sequencing and EST analysis of the wheat pathogen Stagonospora nodorum.</title>
        <authorList>
            <person name="Hane J.K."/>
            <person name="Lowe R.G."/>
            <person name="Solomon P.S."/>
            <person name="Tan K.C."/>
            <person name="Schoch C.L."/>
            <person name="Spatafora J.W."/>
            <person name="Crous P.W."/>
            <person name="Kodira C."/>
            <person name="Birren B.W."/>
            <person name="Galagan J.E."/>
            <person name="Torriani S.F."/>
            <person name="McDonald B.A."/>
            <person name="Oliver R.P."/>
        </authorList>
    </citation>
    <scope>NUCLEOTIDE SEQUENCE [LARGE SCALE GENOMIC DNA]</scope>
    <source>
        <strain evidence="8">SN15 / ATCC MYA-4574 / FGSC 10173</strain>
    </source>
</reference>
<feature type="domain" description="Chitin-binding type-1" evidence="5">
    <location>
        <begin position="113"/>
        <end position="158"/>
    </location>
</feature>
<dbReference type="InterPro" id="IPR036861">
    <property type="entry name" value="Endochitinase-like_sf"/>
</dbReference>
<dbReference type="GeneID" id="5982492"/>
<feature type="disulfide bond" evidence="2">
    <location>
        <begin position="270"/>
        <end position="284"/>
    </location>
</feature>
<keyword evidence="1 2" id="KW-0147">Chitin-binding</keyword>
<dbReference type="FunFam" id="3.30.60.10:FF:000010">
    <property type="match status" value="1"/>
</dbReference>
<feature type="domain" description="Chitin-binding type-1" evidence="5">
    <location>
        <begin position="251"/>
        <end position="298"/>
    </location>
</feature>
<dbReference type="GO" id="GO:0008061">
    <property type="term" value="F:chitin binding"/>
    <property type="evidence" value="ECO:0007669"/>
    <property type="project" value="UniProtKB-UniRule"/>
</dbReference>
<name>Q0TY75_PHANO</name>
<feature type="disulfide bond" evidence="2">
    <location>
        <begin position="132"/>
        <end position="146"/>
    </location>
</feature>
<dbReference type="Gene3D" id="3.30.60.10">
    <property type="entry name" value="Endochitinase-like"/>
    <property type="match status" value="2"/>
</dbReference>
<evidence type="ECO:0000259" key="6">
    <source>
        <dbReference type="PROSITE" id="PS51782"/>
    </source>
</evidence>
<evidence type="ECO:0000313" key="7">
    <source>
        <dbReference type="EMBL" id="EAT77079.1"/>
    </source>
</evidence>
<sequence>MWSVLSVGVIAIRLATTAVEAAVAPGEVNCRYTTTSSASVNYYTCTELADWYYITVEQFFLWNPTVNKECSNVKPNTEYCVDGSGSIDRCDSCLPGTCYSGACLGFPSEYSMDGKCGSQNKNLKCGGKWGSCCSAAGKCGTGEEFCGVNKCQSGNCTMIIPSWTPPEVSSTSMPVAVPTPTAGSISPDGSCGFVKTIIKHLNVDANRDSGTNKFVCKGSKFGDCCSSSGFCGSTTAHSSFGNCTSTDISPDGTCGGTNKYKCKGSAFGDCCSSSGYCGSSTTHCSTAGCQTGFGTCTGTSLSPDVKSTNVKALVTATVAHLQDIAAQQVVTVPQAARAHSGPAQSLTSRPTVPAVERTSTNAKAVPSVTAAVHPGIAATRLRTVKQVANHNSGPALLRHQQPNHHPQPGVSTDGTCGGSKGPQVSRAARSETVAAQVDIAAILFNTAHKAEIILKALVLQQTSPLSTETAAIVKAGTPVPTVLSMANAALPEASADQLLDFVIPPKFKNHYTFVENIVTQRLEEKRKREKENTPIEREDTLHFLCSAKDPDTGAPAFGRRDLLGEANLLIMAGSDTTSITISSLLVYLTHNRRAYLKLIEEIRDMFLSAEDIVHGPKLLTDCKYLRACIDKTSCVSPAGPIQLAREVLAGGTSINGEHYSAGVVLGTPNWAMGRNEAHYGDAYTFGPEQWVVSDELESFVADDVRRLIRSLHTFFKRPGDCVG</sequence>
<dbReference type="GO" id="GO:0020037">
    <property type="term" value="F:heme binding"/>
    <property type="evidence" value="ECO:0007669"/>
    <property type="project" value="InterPro"/>
</dbReference>
<keyword evidence="2" id="KW-1015">Disulfide bond</keyword>
<proteinExistence type="predicted"/>
<dbReference type="InterPro" id="IPR036779">
    <property type="entry name" value="LysM_dom_sf"/>
</dbReference>
<dbReference type="PANTHER" id="PTHR24305">
    <property type="entry name" value="CYTOCHROME P450"/>
    <property type="match status" value="1"/>
</dbReference>
<dbReference type="PROSITE" id="PS51782">
    <property type="entry name" value="LYSM"/>
    <property type="match status" value="1"/>
</dbReference>
<feature type="chain" id="PRO_5004177428" description="Chitin-binding type-1 domain-containing protein" evidence="4">
    <location>
        <begin position="22"/>
        <end position="723"/>
    </location>
</feature>
<dbReference type="SMART" id="SM00270">
    <property type="entry name" value="ChtBD1"/>
    <property type="match status" value="2"/>
</dbReference>
<dbReference type="CDD" id="cd00035">
    <property type="entry name" value="ChtBD1"/>
    <property type="match status" value="1"/>
</dbReference>
<dbReference type="Gene3D" id="3.10.350.10">
    <property type="entry name" value="LysM domain"/>
    <property type="match status" value="1"/>
</dbReference>
<dbReference type="Gene3D" id="1.10.630.10">
    <property type="entry name" value="Cytochrome P450"/>
    <property type="match status" value="1"/>
</dbReference>